<reference evidence="2" key="2">
    <citation type="submission" date="2020-09" db="EMBL/GenBank/DDBJ databases">
        <authorList>
            <person name="Sun Q."/>
            <person name="Ohkuma M."/>
        </authorList>
    </citation>
    <scope>NUCLEOTIDE SEQUENCE</scope>
    <source>
        <strain evidence="2">JCM 4714</strain>
    </source>
</reference>
<gene>
    <name evidence="2" type="ORF">GCM10010339_15960</name>
</gene>
<protein>
    <submittedName>
        <fullName evidence="2">Uncharacterized protein</fullName>
    </submittedName>
</protein>
<proteinExistence type="predicted"/>
<feature type="region of interest" description="Disordered" evidence="1">
    <location>
        <begin position="1"/>
        <end position="57"/>
    </location>
</feature>
<name>A0A918YE17_9ACTN</name>
<evidence type="ECO:0000313" key="3">
    <source>
        <dbReference type="Proteomes" id="UP000655443"/>
    </source>
</evidence>
<sequence>MTPVQPHTAWGTGWGGTGRVFSARATAENTAPEAEPEPDGAEKPAHANGPGRVARSSRVFTGFPGPMCAGYVPEQADLDL</sequence>
<evidence type="ECO:0000256" key="1">
    <source>
        <dbReference type="SAM" id="MobiDB-lite"/>
    </source>
</evidence>
<dbReference type="Proteomes" id="UP000655443">
    <property type="component" value="Unassembled WGS sequence"/>
</dbReference>
<keyword evidence="3" id="KW-1185">Reference proteome</keyword>
<dbReference type="EMBL" id="BMVG01000002">
    <property type="protein sequence ID" value="GHE00507.1"/>
    <property type="molecule type" value="Genomic_DNA"/>
</dbReference>
<accession>A0A918YE17</accession>
<organism evidence="2 3">
    <name type="scientific">Streptomyces alanosinicus</name>
    <dbReference type="NCBI Taxonomy" id="68171"/>
    <lineage>
        <taxon>Bacteria</taxon>
        <taxon>Bacillati</taxon>
        <taxon>Actinomycetota</taxon>
        <taxon>Actinomycetes</taxon>
        <taxon>Kitasatosporales</taxon>
        <taxon>Streptomycetaceae</taxon>
        <taxon>Streptomyces</taxon>
    </lineage>
</organism>
<comment type="caution">
    <text evidence="2">The sequence shown here is derived from an EMBL/GenBank/DDBJ whole genome shotgun (WGS) entry which is preliminary data.</text>
</comment>
<dbReference type="AlphaFoldDB" id="A0A918YE17"/>
<evidence type="ECO:0000313" key="2">
    <source>
        <dbReference type="EMBL" id="GHE00507.1"/>
    </source>
</evidence>
<reference evidence="2" key="1">
    <citation type="journal article" date="2014" name="Int. J. Syst. Evol. Microbiol.">
        <title>Complete genome sequence of Corynebacterium casei LMG S-19264T (=DSM 44701T), isolated from a smear-ripened cheese.</title>
        <authorList>
            <consortium name="US DOE Joint Genome Institute (JGI-PGF)"/>
            <person name="Walter F."/>
            <person name="Albersmeier A."/>
            <person name="Kalinowski J."/>
            <person name="Ruckert C."/>
        </authorList>
    </citation>
    <scope>NUCLEOTIDE SEQUENCE</scope>
    <source>
        <strain evidence="2">JCM 4714</strain>
    </source>
</reference>